<sequence length="187" mass="20704">MCVADNTNQAALGVSESLSDIVSDIGKEVRRVRGVHPCLAPTMSQDHRQFDRSLIYCVILPLIQSNPSVRIATLQGAVRQNYHFKPSYRKVWMAKQKVIAQIYGDWEELYRSPTLLPPSATEDTYPKIRTLTEECIPRCLWCGGGLHDKGNGTSMPALPNPKTRNGTSRNHLGEGATGDAPCCSTYQ</sequence>
<evidence type="ECO:0000313" key="2">
    <source>
        <dbReference type="EMBL" id="RYR60861.1"/>
    </source>
</evidence>
<dbReference type="AlphaFoldDB" id="A0A445DCG2"/>
<gene>
    <name evidence="2" type="ORF">Ahy_A04g017935</name>
</gene>
<name>A0A445DCG2_ARAHY</name>
<evidence type="ECO:0000313" key="3">
    <source>
        <dbReference type="Proteomes" id="UP000289738"/>
    </source>
</evidence>
<dbReference type="EMBL" id="SDMP01000004">
    <property type="protein sequence ID" value="RYR60861.1"/>
    <property type="molecule type" value="Genomic_DNA"/>
</dbReference>
<reference evidence="2 3" key="1">
    <citation type="submission" date="2019-01" db="EMBL/GenBank/DDBJ databases">
        <title>Sequencing of cultivated peanut Arachis hypogaea provides insights into genome evolution and oil improvement.</title>
        <authorList>
            <person name="Chen X."/>
        </authorList>
    </citation>
    <scope>NUCLEOTIDE SEQUENCE [LARGE SCALE GENOMIC DNA]</scope>
    <source>
        <strain evidence="3">cv. Fuhuasheng</strain>
        <tissue evidence="2">Leaves</tissue>
    </source>
</reference>
<comment type="caution">
    <text evidence="2">The sequence shown here is derived from an EMBL/GenBank/DDBJ whole genome shotgun (WGS) entry which is preliminary data.</text>
</comment>
<protein>
    <submittedName>
        <fullName evidence="2">Uncharacterized protein</fullName>
    </submittedName>
</protein>
<feature type="region of interest" description="Disordered" evidence="1">
    <location>
        <begin position="152"/>
        <end position="187"/>
    </location>
</feature>
<keyword evidence="3" id="KW-1185">Reference proteome</keyword>
<proteinExistence type="predicted"/>
<dbReference type="Proteomes" id="UP000289738">
    <property type="component" value="Chromosome A04"/>
</dbReference>
<evidence type="ECO:0000256" key="1">
    <source>
        <dbReference type="SAM" id="MobiDB-lite"/>
    </source>
</evidence>
<accession>A0A445DCG2</accession>
<organism evidence="2 3">
    <name type="scientific">Arachis hypogaea</name>
    <name type="common">Peanut</name>
    <dbReference type="NCBI Taxonomy" id="3818"/>
    <lineage>
        <taxon>Eukaryota</taxon>
        <taxon>Viridiplantae</taxon>
        <taxon>Streptophyta</taxon>
        <taxon>Embryophyta</taxon>
        <taxon>Tracheophyta</taxon>
        <taxon>Spermatophyta</taxon>
        <taxon>Magnoliopsida</taxon>
        <taxon>eudicotyledons</taxon>
        <taxon>Gunneridae</taxon>
        <taxon>Pentapetalae</taxon>
        <taxon>rosids</taxon>
        <taxon>fabids</taxon>
        <taxon>Fabales</taxon>
        <taxon>Fabaceae</taxon>
        <taxon>Papilionoideae</taxon>
        <taxon>50 kb inversion clade</taxon>
        <taxon>dalbergioids sensu lato</taxon>
        <taxon>Dalbergieae</taxon>
        <taxon>Pterocarpus clade</taxon>
        <taxon>Arachis</taxon>
    </lineage>
</organism>